<dbReference type="RefSeq" id="WP_121056768.1">
    <property type="nucleotide sequence ID" value="NZ_RCDB01000001.1"/>
</dbReference>
<dbReference type="Gene3D" id="1.25.40.10">
    <property type="entry name" value="Tetratricopeptide repeat domain"/>
    <property type="match status" value="1"/>
</dbReference>
<dbReference type="EMBL" id="RCDB01000001">
    <property type="protein sequence ID" value="RLK52226.1"/>
    <property type="molecule type" value="Genomic_DNA"/>
</dbReference>
<proteinExistence type="predicted"/>
<dbReference type="Proteomes" id="UP000273158">
    <property type="component" value="Unassembled WGS sequence"/>
</dbReference>
<feature type="coiled-coil region" evidence="1">
    <location>
        <begin position="538"/>
        <end position="593"/>
    </location>
</feature>
<sequence>MTRPEWAEYIVASAHADTAAMGALIAGEAQRSRRVQLEAAQRQIDATARQTAAVRETAQATQRAVTDAADRQVAAQGETTTAVADLASSVDAMSDRLADSVDIGFLRVQQTVGEGLETLDKNLDVLAGMVRGGFELVGKRLVEQTEVLGTMAAMTANPLTTAAEEHYRRGVASLRQGWLDEAIVELVLASEKDATNPAPRYALGVARAALDEPGAAFASLLLAVKYAAADERWGPLAASAVILLRSVAAPEQADEVAAALDTALRLAPTCAELLVIRAVHHDAPDDLVAAFTLAPELALVAIQAGVPGAEEAAETVANDPSSPVHARREIQRLIAASGDEGFGVNIEPADIPQAMIGHTAWLRTALPTVEHHAMVVMAQRLADAELSVTTARAREGLGRHVLDASHENAHELRGRLEEAADAVGRAEAAVEAYRTLPAATATLVHRARVENAFLPFVRPVIALIVTVFLIAVAAPNGSLSFLAGMAAFVTGILFVVWSVRALRQLAEQRAAARREAAVAAQIREQQVLMAQHQRDRARSQADRDLDDARRALRTVERQVDAADARSLELAAELDDAAAEHRAAQAELARLTSEAERYRRPILALLPRVAPGRVRPLGEIAS</sequence>
<dbReference type="SUPFAM" id="SSF48452">
    <property type="entry name" value="TPR-like"/>
    <property type="match status" value="1"/>
</dbReference>
<dbReference type="AlphaFoldDB" id="A0A498CC36"/>
<evidence type="ECO:0000313" key="4">
    <source>
        <dbReference type="Proteomes" id="UP000273158"/>
    </source>
</evidence>
<keyword evidence="1" id="KW-0175">Coiled coil</keyword>
<dbReference type="InterPro" id="IPR011990">
    <property type="entry name" value="TPR-like_helical_dom_sf"/>
</dbReference>
<organism evidence="3 4">
    <name type="scientific">Microbacterium telephonicum</name>
    <dbReference type="NCBI Taxonomy" id="1714841"/>
    <lineage>
        <taxon>Bacteria</taxon>
        <taxon>Bacillati</taxon>
        <taxon>Actinomycetota</taxon>
        <taxon>Actinomycetes</taxon>
        <taxon>Micrococcales</taxon>
        <taxon>Microbacteriaceae</taxon>
        <taxon>Microbacterium</taxon>
    </lineage>
</organism>
<reference evidence="3 4" key="1">
    <citation type="journal article" date="2015" name="Stand. Genomic Sci.">
        <title>Genomic Encyclopedia of Bacterial and Archaeal Type Strains, Phase III: the genomes of soil and plant-associated and newly described type strains.</title>
        <authorList>
            <person name="Whitman W.B."/>
            <person name="Woyke T."/>
            <person name="Klenk H.P."/>
            <person name="Zhou Y."/>
            <person name="Lilburn T.G."/>
            <person name="Beck B.J."/>
            <person name="De Vos P."/>
            <person name="Vandamme P."/>
            <person name="Eisen J.A."/>
            <person name="Garrity G."/>
            <person name="Hugenholtz P."/>
            <person name="Kyrpides N.C."/>
        </authorList>
    </citation>
    <scope>NUCLEOTIDE SEQUENCE [LARGE SCALE GENOMIC DNA]</scope>
    <source>
        <strain evidence="3 4">S2T63</strain>
    </source>
</reference>
<feature type="transmembrane region" description="Helical" evidence="2">
    <location>
        <begin position="456"/>
        <end position="474"/>
    </location>
</feature>
<keyword evidence="4" id="KW-1185">Reference proteome</keyword>
<gene>
    <name evidence="3" type="ORF">C7474_0158</name>
</gene>
<keyword evidence="2" id="KW-0812">Transmembrane</keyword>
<evidence type="ECO:0008006" key="5">
    <source>
        <dbReference type="Google" id="ProtNLM"/>
    </source>
</evidence>
<comment type="caution">
    <text evidence="3">The sequence shown here is derived from an EMBL/GenBank/DDBJ whole genome shotgun (WGS) entry which is preliminary data.</text>
</comment>
<evidence type="ECO:0000256" key="1">
    <source>
        <dbReference type="SAM" id="Coils"/>
    </source>
</evidence>
<keyword evidence="2" id="KW-0472">Membrane</keyword>
<accession>A0A498CC36</accession>
<evidence type="ECO:0000313" key="3">
    <source>
        <dbReference type="EMBL" id="RLK52226.1"/>
    </source>
</evidence>
<protein>
    <recommendedName>
        <fullName evidence="5">Tetratricopeptide repeat protein</fullName>
    </recommendedName>
</protein>
<keyword evidence="2" id="KW-1133">Transmembrane helix</keyword>
<evidence type="ECO:0000256" key="2">
    <source>
        <dbReference type="SAM" id="Phobius"/>
    </source>
</evidence>
<feature type="transmembrane region" description="Helical" evidence="2">
    <location>
        <begin position="480"/>
        <end position="499"/>
    </location>
</feature>
<name>A0A498CC36_9MICO</name>